<dbReference type="EMBL" id="JAIXNE010000001">
    <property type="protein sequence ID" value="MCA6074440.1"/>
    <property type="molecule type" value="Genomic_DNA"/>
</dbReference>
<name>A0A9X1HNU7_9BACT</name>
<evidence type="ECO:0000256" key="2">
    <source>
        <dbReference type="ARBA" id="ARBA00009533"/>
    </source>
</evidence>
<evidence type="ECO:0000256" key="4">
    <source>
        <dbReference type="ARBA" id="ARBA00022898"/>
    </source>
</evidence>
<keyword evidence="5 7" id="KW-0456">Lyase</keyword>
<dbReference type="InterPro" id="IPR015424">
    <property type="entry name" value="PyrdxlP-dep_Trfase"/>
</dbReference>
<dbReference type="GO" id="GO:0019752">
    <property type="term" value="P:carboxylic acid metabolic process"/>
    <property type="evidence" value="ECO:0007669"/>
    <property type="project" value="InterPro"/>
</dbReference>
<evidence type="ECO:0000313" key="9">
    <source>
        <dbReference type="Proteomes" id="UP001139409"/>
    </source>
</evidence>
<evidence type="ECO:0000256" key="1">
    <source>
        <dbReference type="ARBA" id="ARBA00001933"/>
    </source>
</evidence>
<dbReference type="PANTHER" id="PTHR11999:SF70">
    <property type="entry name" value="MIP05841P"/>
    <property type="match status" value="1"/>
</dbReference>
<organism evidence="8 9">
    <name type="scientific">Fulvivirga sedimenti</name>
    <dbReference type="NCBI Taxonomy" id="2879465"/>
    <lineage>
        <taxon>Bacteria</taxon>
        <taxon>Pseudomonadati</taxon>
        <taxon>Bacteroidota</taxon>
        <taxon>Cytophagia</taxon>
        <taxon>Cytophagales</taxon>
        <taxon>Fulvivirgaceae</taxon>
        <taxon>Fulvivirga</taxon>
    </lineage>
</organism>
<dbReference type="GO" id="GO:0016831">
    <property type="term" value="F:carboxy-lyase activity"/>
    <property type="evidence" value="ECO:0007669"/>
    <property type="project" value="UniProtKB-KW"/>
</dbReference>
<dbReference type="PANTHER" id="PTHR11999">
    <property type="entry name" value="GROUP II PYRIDOXAL-5-PHOSPHATE DECARBOXYLASE"/>
    <property type="match status" value="1"/>
</dbReference>
<evidence type="ECO:0000256" key="3">
    <source>
        <dbReference type="ARBA" id="ARBA00022793"/>
    </source>
</evidence>
<keyword evidence="3" id="KW-0210">Decarboxylase</keyword>
<accession>A0A9X1HNU7</accession>
<dbReference type="InterPro" id="IPR015421">
    <property type="entry name" value="PyrdxlP-dep_Trfase_major"/>
</dbReference>
<dbReference type="InterPro" id="IPR002129">
    <property type="entry name" value="PyrdxlP-dep_de-COase"/>
</dbReference>
<keyword evidence="9" id="KW-1185">Reference proteome</keyword>
<proteinExistence type="inferred from homology"/>
<sequence length="483" mass="54023">MSNSKDSHIRKIRKLEAEAIQLDPSSQTRTELQKDVLRYSNDFLDNLSNLPTYNQDGYDLDSFAPDEFIDEPTSADKLLKYVEDHVHQPGINAASGGHMGFIPGGGVYTAALGDYLAAVFNRYAGVYFAAPGAIKMENALIRWTGKLLGYAGDFAGNIASGGSIANLIAITTARNAHGIRGKDYEKTVIYYSEQVHHCVLKDLRVAGLDECVLRQIPLNRSYQMDAGILEKQILEDRASGLSPFLLIASAGTTDSGAIDPLDRLGDISREQNLWFHVDAAYGGYFMLTEEGSKKLNGIAKSDSVVVDPHKGLFLPFGTGIVIVKKASHLRHAHDFKANYMQDTDSFDQELSPADASPELTKHFRGMRMWLPLRLHGIAPFRACLDEKLELARYFYREINLLGFETGPSPELTVVLFRKTDERRNENEINQRIARRILEDGTVFLSTTTINGVFWLRVAILSFRTHLREVDLMLDRLREFSQAN</sequence>
<feature type="modified residue" description="N6-(pyridoxal phosphate)lysine" evidence="6">
    <location>
        <position position="310"/>
    </location>
</feature>
<dbReference type="InterPro" id="IPR015422">
    <property type="entry name" value="PyrdxlP-dep_Trfase_small"/>
</dbReference>
<dbReference type="Pfam" id="PF00282">
    <property type="entry name" value="Pyridoxal_deC"/>
    <property type="match status" value="1"/>
</dbReference>
<comment type="caution">
    <text evidence="8">The sequence shown here is derived from an EMBL/GenBank/DDBJ whole genome shotgun (WGS) entry which is preliminary data.</text>
</comment>
<dbReference type="SUPFAM" id="SSF53383">
    <property type="entry name" value="PLP-dependent transferases"/>
    <property type="match status" value="1"/>
</dbReference>
<evidence type="ECO:0000256" key="6">
    <source>
        <dbReference type="PIRSR" id="PIRSR602129-50"/>
    </source>
</evidence>
<evidence type="ECO:0000256" key="5">
    <source>
        <dbReference type="ARBA" id="ARBA00023239"/>
    </source>
</evidence>
<comment type="similarity">
    <text evidence="2 7">Belongs to the group II decarboxylase family.</text>
</comment>
<dbReference type="Gene3D" id="3.40.640.10">
    <property type="entry name" value="Type I PLP-dependent aspartate aminotransferase-like (Major domain)"/>
    <property type="match status" value="1"/>
</dbReference>
<dbReference type="RefSeq" id="WP_225697532.1">
    <property type="nucleotide sequence ID" value="NZ_JAIXNE010000001.1"/>
</dbReference>
<keyword evidence="4 6" id="KW-0663">Pyridoxal phosphate</keyword>
<evidence type="ECO:0000313" key="8">
    <source>
        <dbReference type="EMBL" id="MCA6074440.1"/>
    </source>
</evidence>
<dbReference type="InterPro" id="IPR010977">
    <property type="entry name" value="Aromatic_deC"/>
</dbReference>
<protein>
    <submittedName>
        <fullName evidence="8">Amino acid decarboxylase</fullName>
    </submittedName>
</protein>
<dbReference type="Proteomes" id="UP001139409">
    <property type="component" value="Unassembled WGS sequence"/>
</dbReference>
<evidence type="ECO:0000256" key="7">
    <source>
        <dbReference type="RuleBase" id="RU000382"/>
    </source>
</evidence>
<comment type="cofactor">
    <cofactor evidence="1 6 7">
        <name>pyridoxal 5'-phosphate</name>
        <dbReference type="ChEBI" id="CHEBI:597326"/>
    </cofactor>
</comment>
<reference evidence="8" key="1">
    <citation type="submission" date="2021-09" db="EMBL/GenBank/DDBJ databases">
        <title>Fulvivirga sp. isolated from coastal sediment.</title>
        <authorList>
            <person name="Yu H."/>
        </authorList>
    </citation>
    <scope>NUCLEOTIDE SEQUENCE</scope>
    <source>
        <strain evidence="8">1062</strain>
    </source>
</reference>
<dbReference type="Gene3D" id="3.90.1150.10">
    <property type="entry name" value="Aspartate Aminotransferase, domain 1"/>
    <property type="match status" value="1"/>
</dbReference>
<dbReference type="GO" id="GO:0030170">
    <property type="term" value="F:pyridoxal phosphate binding"/>
    <property type="evidence" value="ECO:0007669"/>
    <property type="project" value="InterPro"/>
</dbReference>
<gene>
    <name evidence="8" type="ORF">LDX50_06145</name>
</gene>
<dbReference type="AlphaFoldDB" id="A0A9X1HNU7"/>
<dbReference type="GO" id="GO:0005737">
    <property type="term" value="C:cytoplasm"/>
    <property type="evidence" value="ECO:0007669"/>
    <property type="project" value="TreeGrafter"/>
</dbReference>